<gene>
    <name evidence="1" type="ORF">F2Q69_00023037</name>
</gene>
<comment type="caution">
    <text evidence="1">The sequence shown here is derived from an EMBL/GenBank/DDBJ whole genome shotgun (WGS) entry which is preliminary data.</text>
</comment>
<proteinExistence type="predicted"/>
<reference evidence="1" key="1">
    <citation type="submission" date="2019-12" db="EMBL/GenBank/DDBJ databases">
        <title>Genome sequencing and annotation of Brassica cretica.</title>
        <authorList>
            <person name="Studholme D.J."/>
            <person name="Sarris P."/>
        </authorList>
    </citation>
    <scope>NUCLEOTIDE SEQUENCE</scope>
    <source>
        <strain evidence="1">PFS-109/04</strain>
        <tissue evidence="1">Leaf</tissue>
    </source>
</reference>
<evidence type="ECO:0000313" key="2">
    <source>
        <dbReference type="Proteomes" id="UP000712600"/>
    </source>
</evidence>
<dbReference type="AlphaFoldDB" id="A0A8S9QCD1"/>
<organism evidence="1 2">
    <name type="scientific">Brassica cretica</name>
    <name type="common">Mustard</name>
    <dbReference type="NCBI Taxonomy" id="69181"/>
    <lineage>
        <taxon>Eukaryota</taxon>
        <taxon>Viridiplantae</taxon>
        <taxon>Streptophyta</taxon>
        <taxon>Embryophyta</taxon>
        <taxon>Tracheophyta</taxon>
        <taxon>Spermatophyta</taxon>
        <taxon>Magnoliopsida</taxon>
        <taxon>eudicotyledons</taxon>
        <taxon>Gunneridae</taxon>
        <taxon>Pentapetalae</taxon>
        <taxon>rosids</taxon>
        <taxon>malvids</taxon>
        <taxon>Brassicales</taxon>
        <taxon>Brassicaceae</taxon>
        <taxon>Brassiceae</taxon>
        <taxon>Brassica</taxon>
    </lineage>
</organism>
<evidence type="ECO:0000313" key="1">
    <source>
        <dbReference type="EMBL" id="KAF3536208.1"/>
    </source>
</evidence>
<sequence length="713" mass="80246">MRRCPYGGDWSELAESLMEIPGTQDFSLHFWRLYGSMNRVEEWGTFSMFVLVLGDNLVDSWYQSKILGHVVCGSWACFPESEDLEIHPSETHGSWVQFFINRRLYGLSSRNLETGWTFVLEPGGWMDSRVISSSAPVSRLLLIVCDIALCPHRQVSHSTSLRLVSIDINSPTKGPWTFVSGPEAVYNPEILRSYLDPEVMWEPGGSPFDPEIVSGPGGHVGTRRSFGNPEVPLDPKIVSNPEVFFGPGDRFEPGGFSGPGGHLGTQRFLLDPEVVLNPEVALDTEVVFRTRRSNKDPKRFLLDSEVVLNPGLYKNLEVYLFQALRSFQDPETEWGPEGTVLRLPRQDYSRYLFGFRILPLGSWPLSSSYVVFYFCRKSLTGLEGASVGVMTQVPGLRCFPRWEKQDLDCSMYFTGWMQGSKPELPSTGTWRPVSCPRPGRYFPTSLPLISCFRPQTRGITCALKSTGVAHSQQAFPGQDIAPVILLSQGDSGSWPCMSMDGKTYSWGSWPEVVLSWLAQDLMEWASTEIQDPGLACQWMARLVGLAGEDHLYLLKSTVGDMLPRSKEDDLLKKIRPDSRMKKFCTRLLRASCSDPVGPVHLSWGTWRWTTLDVDWMWAVVEIAHVPFCGAIRSAFKIYGTASWSGGSGIYPPETWRFVGLVPRNPEFVELILLEPEGFEVDPTEIWRTALPVYFCSFRRRSMTRSSCSLPLLG</sequence>
<accession>A0A8S9QCD1</accession>
<protein>
    <submittedName>
        <fullName evidence="1">Uncharacterized protein</fullName>
    </submittedName>
</protein>
<name>A0A8S9QCD1_BRACR</name>
<dbReference type="Proteomes" id="UP000712600">
    <property type="component" value="Unassembled WGS sequence"/>
</dbReference>
<dbReference type="EMBL" id="QGKX02001290">
    <property type="protein sequence ID" value="KAF3536208.1"/>
    <property type="molecule type" value="Genomic_DNA"/>
</dbReference>